<dbReference type="Proteomes" id="UP000828390">
    <property type="component" value="Unassembled WGS sequence"/>
</dbReference>
<gene>
    <name evidence="2" type="ORF">DPMN_034710</name>
</gene>
<sequence length="489" mass="56630">MNVSNKLSCFLAISVVYGFLLQSSHAGERVILKTLQNADLSTDSDEFIVDNRFKNYDPRKHFDEKYVNSLSDPYRQEYGSELALYSRNTDKTNVKRGWEDIAFVLDEKPPRKRGWEVISDEISALVGHPVLKRALEMVREMWQIPEIRERYMEYVRAGKRSKESVVNVPVQSGSMNQKWMIDQIGYDDEGMPLYLSNKESEIPEVILDLSKRQWEAEDGREKFDCGLNDPLLYSANFICPTNEKPKVSTYDPLKTSFVSPSRSLDRLMKQGYDPKVTEELEDMSTDSKRGWETLGWKRGFIPATYGDASSYGYQHYKGVSETGLMEKRPLELLTLKQNGHINRAIDSVNNEGVNIIDTDGFLIKGKRKSIAEMFDGYRRLVSIPPSVLYPIKYEHKRGWESFKWNTDDDLSGSNFRRNIFTILNRMRKSQHAKSKRGWEFVGGWKRSTRPRRSAEADRPKAFINRYGPDTKRAWEGILWKRLALGITDT</sequence>
<reference evidence="2" key="1">
    <citation type="journal article" date="2019" name="bioRxiv">
        <title>The Genome of the Zebra Mussel, Dreissena polymorpha: A Resource for Invasive Species Research.</title>
        <authorList>
            <person name="McCartney M.A."/>
            <person name="Auch B."/>
            <person name="Kono T."/>
            <person name="Mallez S."/>
            <person name="Zhang Y."/>
            <person name="Obille A."/>
            <person name="Becker A."/>
            <person name="Abrahante J.E."/>
            <person name="Garbe J."/>
            <person name="Badalamenti J.P."/>
            <person name="Herman A."/>
            <person name="Mangelson H."/>
            <person name="Liachko I."/>
            <person name="Sullivan S."/>
            <person name="Sone E.D."/>
            <person name="Koren S."/>
            <person name="Silverstein K.A.T."/>
            <person name="Beckman K.B."/>
            <person name="Gohl D.M."/>
        </authorList>
    </citation>
    <scope>NUCLEOTIDE SEQUENCE</scope>
    <source>
        <strain evidence="2">Duluth1</strain>
        <tissue evidence="2">Whole animal</tissue>
    </source>
</reference>
<feature type="signal peptide" evidence="1">
    <location>
        <begin position="1"/>
        <end position="26"/>
    </location>
</feature>
<reference evidence="2" key="2">
    <citation type="submission" date="2020-11" db="EMBL/GenBank/DDBJ databases">
        <authorList>
            <person name="McCartney M.A."/>
            <person name="Auch B."/>
            <person name="Kono T."/>
            <person name="Mallez S."/>
            <person name="Becker A."/>
            <person name="Gohl D.M."/>
            <person name="Silverstein K.A.T."/>
            <person name="Koren S."/>
            <person name="Bechman K.B."/>
            <person name="Herman A."/>
            <person name="Abrahante J.E."/>
            <person name="Garbe J."/>
        </authorList>
    </citation>
    <scope>NUCLEOTIDE SEQUENCE</scope>
    <source>
        <strain evidence="2">Duluth1</strain>
        <tissue evidence="2">Whole animal</tissue>
    </source>
</reference>
<protein>
    <submittedName>
        <fullName evidence="2">Uncharacterized protein</fullName>
    </submittedName>
</protein>
<evidence type="ECO:0000313" key="2">
    <source>
        <dbReference type="EMBL" id="KAH3871507.1"/>
    </source>
</evidence>
<dbReference type="AlphaFoldDB" id="A0A9D4M5Z6"/>
<dbReference type="EMBL" id="JAIWYP010000002">
    <property type="protein sequence ID" value="KAH3871507.1"/>
    <property type="molecule type" value="Genomic_DNA"/>
</dbReference>
<name>A0A9D4M5Z6_DREPO</name>
<accession>A0A9D4M5Z6</accession>
<keyword evidence="1" id="KW-0732">Signal</keyword>
<feature type="chain" id="PRO_5039482727" evidence="1">
    <location>
        <begin position="27"/>
        <end position="489"/>
    </location>
</feature>
<comment type="caution">
    <text evidence="2">The sequence shown here is derived from an EMBL/GenBank/DDBJ whole genome shotgun (WGS) entry which is preliminary data.</text>
</comment>
<organism evidence="2 3">
    <name type="scientific">Dreissena polymorpha</name>
    <name type="common">Zebra mussel</name>
    <name type="synonym">Mytilus polymorpha</name>
    <dbReference type="NCBI Taxonomy" id="45954"/>
    <lineage>
        <taxon>Eukaryota</taxon>
        <taxon>Metazoa</taxon>
        <taxon>Spiralia</taxon>
        <taxon>Lophotrochozoa</taxon>
        <taxon>Mollusca</taxon>
        <taxon>Bivalvia</taxon>
        <taxon>Autobranchia</taxon>
        <taxon>Heteroconchia</taxon>
        <taxon>Euheterodonta</taxon>
        <taxon>Imparidentia</taxon>
        <taxon>Neoheterodontei</taxon>
        <taxon>Myida</taxon>
        <taxon>Dreissenoidea</taxon>
        <taxon>Dreissenidae</taxon>
        <taxon>Dreissena</taxon>
    </lineage>
</organism>
<evidence type="ECO:0000313" key="3">
    <source>
        <dbReference type="Proteomes" id="UP000828390"/>
    </source>
</evidence>
<keyword evidence="3" id="KW-1185">Reference proteome</keyword>
<evidence type="ECO:0000256" key="1">
    <source>
        <dbReference type="SAM" id="SignalP"/>
    </source>
</evidence>
<proteinExistence type="predicted"/>